<gene>
    <name evidence="2" type="ORF">SAMN05216234_1106</name>
</gene>
<evidence type="ECO:0000313" key="2">
    <source>
        <dbReference type="EMBL" id="SFP20039.1"/>
    </source>
</evidence>
<dbReference type="Pfam" id="PF01455">
    <property type="entry name" value="HupF_HypC"/>
    <property type="match status" value="1"/>
</dbReference>
<keyword evidence="3" id="KW-1185">Reference proteome</keyword>
<name>A0A1I5NE41_9BACT</name>
<dbReference type="PANTHER" id="PTHR35177">
    <property type="entry name" value="HYDROGENASE MATURATION FACTOR HYBG"/>
    <property type="match status" value="1"/>
</dbReference>
<dbReference type="EMBL" id="FOXB01000010">
    <property type="protein sequence ID" value="SFP20039.1"/>
    <property type="molecule type" value="Genomic_DNA"/>
</dbReference>
<dbReference type="GO" id="GO:0051604">
    <property type="term" value="P:protein maturation"/>
    <property type="evidence" value="ECO:0007669"/>
    <property type="project" value="TreeGrafter"/>
</dbReference>
<reference evidence="2 3" key="1">
    <citation type="submission" date="2016-10" db="EMBL/GenBank/DDBJ databases">
        <authorList>
            <person name="de Groot N.N."/>
        </authorList>
    </citation>
    <scope>NUCLEOTIDE SEQUENCE [LARGE SCALE GENOMIC DNA]</scope>
    <source>
        <strain evidence="2 3">EP1-55-1</strain>
    </source>
</reference>
<dbReference type="PANTHER" id="PTHR35177:SF2">
    <property type="entry name" value="HYDROGENASE MATURATION FACTOR HYBG"/>
    <property type="match status" value="1"/>
</dbReference>
<dbReference type="GO" id="GO:0005506">
    <property type="term" value="F:iron ion binding"/>
    <property type="evidence" value="ECO:0007669"/>
    <property type="project" value="TreeGrafter"/>
</dbReference>
<dbReference type="GO" id="GO:1902670">
    <property type="term" value="F:carbon dioxide binding"/>
    <property type="evidence" value="ECO:0007669"/>
    <property type="project" value="TreeGrafter"/>
</dbReference>
<dbReference type="PRINTS" id="PR00445">
    <property type="entry name" value="HUPFHYPC"/>
</dbReference>
<proteinExistence type="inferred from homology"/>
<dbReference type="OrthoDB" id="9806017at2"/>
<dbReference type="InterPro" id="IPR001109">
    <property type="entry name" value="Hydrogenase_HupF/HypC"/>
</dbReference>
<accession>A0A1I5NE41</accession>
<evidence type="ECO:0000256" key="1">
    <source>
        <dbReference type="ARBA" id="ARBA00006018"/>
    </source>
</evidence>
<dbReference type="STRING" id="223786.SAMN05216234_1106"/>
<sequence length="96" mass="11033">MCLSIPSKVIEINEEERTAIVDTMGVKRKTSIEFIADEVKVGDYVLIHIGYAMNIIDEEYAQESLKLYQEIIESMEEEDRLQMIEESDNCPGRSES</sequence>
<dbReference type="SUPFAM" id="SSF159127">
    <property type="entry name" value="HupF/HypC-like"/>
    <property type="match status" value="1"/>
</dbReference>
<dbReference type="RefSeq" id="WP_092911696.1">
    <property type="nucleotide sequence ID" value="NZ_CP136592.1"/>
</dbReference>
<protein>
    <submittedName>
        <fullName evidence="2">Hydrogenase maturation protein HypC</fullName>
    </submittedName>
</protein>
<comment type="similarity">
    <text evidence="1">Belongs to the HupF/HypC family.</text>
</comment>
<organism evidence="2 3">
    <name type="scientific">Hydrogenimonas thermophila</name>
    <dbReference type="NCBI Taxonomy" id="223786"/>
    <lineage>
        <taxon>Bacteria</taxon>
        <taxon>Pseudomonadati</taxon>
        <taxon>Campylobacterota</taxon>
        <taxon>Epsilonproteobacteria</taxon>
        <taxon>Campylobacterales</taxon>
        <taxon>Hydrogenimonadaceae</taxon>
        <taxon>Hydrogenimonas</taxon>
    </lineage>
</organism>
<dbReference type="NCBIfam" id="TIGR00074">
    <property type="entry name" value="hypC_hupF"/>
    <property type="match status" value="1"/>
</dbReference>
<dbReference type="AlphaFoldDB" id="A0A1I5NE41"/>
<dbReference type="Gene3D" id="2.30.30.140">
    <property type="match status" value="1"/>
</dbReference>
<dbReference type="FunFam" id="2.30.30.140:FF:000022">
    <property type="entry name" value="Hydrogenase assembly chaperone HybG"/>
    <property type="match status" value="1"/>
</dbReference>
<dbReference type="Proteomes" id="UP000199227">
    <property type="component" value="Unassembled WGS sequence"/>
</dbReference>
<evidence type="ECO:0000313" key="3">
    <source>
        <dbReference type="Proteomes" id="UP000199227"/>
    </source>
</evidence>